<dbReference type="SMART" id="SM00267">
    <property type="entry name" value="GGDEF"/>
    <property type="match status" value="1"/>
</dbReference>
<dbReference type="InterPro" id="IPR043128">
    <property type="entry name" value="Rev_trsase/Diguanyl_cyclase"/>
</dbReference>
<dbReference type="Gene3D" id="3.30.450.40">
    <property type="match status" value="1"/>
</dbReference>
<dbReference type="SUPFAM" id="SSF55073">
    <property type="entry name" value="Nucleotide cyclase"/>
    <property type="match status" value="1"/>
</dbReference>
<dbReference type="PANTHER" id="PTHR45138:SF9">
    <property type="entry name" value="DIGUANYLATE CYCLASE DGCM-RELATED"/>
    <property type="match status" value="1"/>
</dbReference>
<feature type="domain" description="GGDEF" evidence="1">
    <location>
        <begin position="455"/>
        <end position="585"/>
    </location>
</feature>
<evidence type="ECO:0000313" key="2">
    <source>
        <dbReference type="EMBL" id="CAB4343989.1"/>
    </source>
</evidence>
<dbReference type="SUPFAM" id="SSF55785">
    <property type="entry name" value="PYP-like sensor domain (PAS domain)"/>
    <property type="match status" value="1"/>
</dbReference>
<dbReference type="PANTHER" id="PTHR45138">
    <property type="entry name" value="REGULATORY COMPONENTS OF SENSORY TRANSDUCTION SYSTEM"/>
    <property type="match status" value="1"/>
</dbReference>
<sequence>MDFVHEDDRAATLEQLAALAQGEEVVAFENGYATADGEFKQLLWNAHTDMGSGLIIASAHDVTAARQAEASREHTARVLGVLSELQERYLAEGLTRDWWDHALAEILSITESSFGFIGRIERDEDDAAYLVTYAVTNIAWNEWSRALFDEFQTKGLEFRNHETLFGVTLSTGEFVIANDPTNDPRAGGLPEGHPPLGCYAGIPLFAAEGLVGMIGLADRDNGFSSDQFDEFTPLFLALGQIIALDRSNQTIQRSTFLSATSAAAGRAIRAAADRKGALAELVGATLKLNAAAQVEYYAVVGNDPQMQLISPDAEQSGPSKPRSLHPEACIALMTGEPHISRATGSARERCEHLSDSQNDTICINVRTSGEDFGVIVTTIPPAPEDPTTETMYGATDPTAELLPTLVQLASGLAEFSLANDISRRALSDPLTGLANRTRFAQAISAALNRNDRRADPFSVILIDLDKMKSINDRFGHPAGDAVLVAVGKAIAVTLREDDTLARFGGDEYAVLLHECDLEQLQNAGHRIHSALNSIPIEGDGSVHASLGGIVVSDNDSTWHEIYRAADSALYAAKQAGGNKAQLGDLR</sequence>
<dbReference type="NCBIfam" id="TIGR00254">
    <property type="entry name" value="GGDEF"/>
    <property type="match status" value="1"/>
</dbReference>
<dbReference type="FunFam" id="3.30.70.270:FF:000001">
    <property type="entry name" value="Diguanylate cyclase domain protein"/>
    <property type="match status" value="1"/>
</dbReference>
<accession>A0A6J5ZSA6</accession>
<dbReference type="SUPFAM" id="SSF55781">
    <property type="entry name" value="GAF domain-like"/>
    <property type="match status" value="1"/>
</dbReference>
<dbReference type="EMBL" id="CAESAO010000069">
    <property type="protein sequence ID" value="CAB4343989.1"/>
    <property type="molecule type" value="Genomic_DNA"/>
</dbReference>
<dbReference type="GO" id="GO:1902201">
    <property type="term" value="P:negative regulation of bacterial-type flagellum-dependent cell motility"/>
    <property type="evidence" value="ECO:0007669"/>
    <property type="project" value="TreeGrafter"/>
</dbReference>
<dbReference type="GO" id="GO:0043709">
    <property type="term" value="P:cell adhesion involved in single-species biofilm formation"/>
    <property type="evidence" value="ECO:0007669"/>
    <property type="project" value="TreeGrafter"/>
</dbReference>
<reference evidence="2" key="1">
    <citation type="submission" date="2020-05" db="EMBL/GenBank/DDBJ databases">
        <authorList>
            <person name="Chiriac C."/>
            <person name="Salcher M."/>
            <person name="Ghai R."/>
            <person name="Kavagutti S V."/>
        </authorList>
    </citation>
    <scope>NUCLEOTIDE SEQUENCE</scope>
</reference>
<protein>
    <submittedName>
        <fullName evidence="2">Unannotated protein</fullName>
    </submittedName>
</protein>
<dbReference type="PROSITE" id="PS50887">
    <property type="entry name" value="GGDEF"/>
    <property type="match status" value="1"/>
</dbReference>
<gene>
    <name evidence="2" type="ORF">UFOPK3522_00896</name>
</gene>
<dbReference type="GO" id="GO:0005886">
    <property type="term" value="C:plasma membrane"/>
    <property type="evidence" value="ECO:0007669"/>
    <property type="project" value="TreeGrafter"/>
</dbReference>
<dbReference type="Gene3D" id="3.30.70.270">
    <property type="match status" value="1"/>
</dbReference>
<dbReference type="InterPro" id="IPR000160">
    <property type="entry name" value="GGDEF_dom"/>
</dbReference>
<dbReference type="InterPro" id="IPR035965">
    <property type="entry name" value="PAS-like_dom_sf"/>
</dbReference>
<dbReference type="InterPro" id="IPR029016">
    <property type="entry name" value="GAF-like_dom_sf"/>
</dbReference>
<dbReference type="CDD" id="cd01949">
    <property type="entry name" value="GGDEF"/>
    <property type="match status" value="1"/>
</dbReference>
<name>A0A6J5ZSA6_9ZZZZ</name>
<evidence type="ECO:0000259" key="1">
    <source>
        <dbReference type="PROSITE" id="PS50887"/>
    </source>
</evidence>
<dbReference type="AlphaFoldDB" id="A0A6J5ZSA6"/>
<dbReference type="InterPro" id="IPR050469">
    <property type="entry name" value="Diguanylate_Cyclase"/>
</dbReference>
<proteinExistence type="predicted"/>
<dbReference type="InterPro" id="IPR003018">
    <property type="entry name" value="GAF"/>
</dbReference>
<organism evidence="2">
    <name type="scientific">freshwater metagenome</name>
    <dbReference type="NCBI Taxonomy" id="449393"/>
    <lineage>
        <taxon>unclassified sequences</taxon>
        <taxon>metagenomes</taxon>
        <taxon>ecological metagenomes</taxon>
    </lineage>
</organism>
<dbReference type="Pfam" id="PF13185">
    <property type="entry name" value="GAF_2"/>
    <property type="match status" value="1"/>
</dbReference>
<dbReference type="InterPro" id="IPR029787">
    <property type="entry name" value="Nucleotide_cyclase"/>
</dbReference>
<dbReference type="GO" id="GO:0052621">
    <property type="term" value="F:diguanylate cyclase activity"/>
    <property type="evidence" value="ECO:0007669"/>
    <property type="project" value="TreeGrafter"/>
</dbReference>
<dbReference type="Pfam" id="PF00990">
    <property type="entry name" value="GGDEF"/>
    <property type="match status" value="1"/>
</dbReference>